<reference evidence="1" key="1">
    <citation type="journal article" date="2019" name="Sci. Rep.">
        <title>Draft genome of Tanacetum cinerariifolium, the natural source of mosquito coil.</title>
        <authorList>
            <person name="Yamashiro T."/>
            <person name="Shiraishi A."/>
            <person name="Satake H."/>
            <person name="Nakayama K."/>
        </authorList>
    </citation>
    <scope>NUCLEOTIDE SEQUENCE</scope>
</reference>
<comment type="caution">
    <text evidence="1">The sequence shown here is derived from an EMBL/GenBank/DDBJ whole genome shotgun (WGS) entry which is preliminary data.</text>
</comment>
<name>A0A699JRY6_TANCI</name>
<gene>
    <name evidence="1" type="ORF">Tci_623650</name>
</gene>
<dbReference type="AlphaFoldDB" id="A0A699JRY6"/>
<dbReference type="EMBL" id="BKCJ010437854">
    <property type="protein sequence ID" value="GFA51678.1"/>
    <property type="molecule type" value="Genomic_DNA"/>
</dbReference>
<sequence length="145" mass="15926">MSTLKFAEVYNLVVFLSKPTESEGFEQIVDFLNANPIQYALTVNPTIYILCIEQLWTTAKAKTINGEEQLQSLVDGNKILITKSTVRRDLQLEDTEGVDCLPNAAIFEQLTLMSGPVTNVPDEAVNDSLVRAATTASSLEAEQDS</sequence>
<organism evidence="1">
    <name type="scientific">Tanacetum cinerariifolium</name>
    <name type="common">Dalmatian daisy</name>
    <name type="synonym">Chrysanthemum cinerariifolium</name>
    <dbReference type="NCBI Taxonomy" id="118510"/>
    <lineage>
        <taxon>Eukaryota</taxon>
        <taxon>Viridiplantae</taxon>
        <taxon>Streptophyta</taxon>
        <taxon>Embryophyta</taxon>
        <taxon>Tracheophyta</taxon>
        <taxon>Spermatophyta</taxon>
        <taxon>Magnoliopsida</taxon>
        <taxon>eudicotyledons</taxon>
        <taxon>Gunneridae</taxon>
        <taxon>Pentapetalae</taxon>
        <taxon>asterids</taxon>
        <taxon>campanulids</taxon>
        <taxon>Asterales</taxon>
        <taxon>Asteraceae</taxon>
        <taxon>Asteroideae</taxon>
        <taxon>Anthemideae</taxon>
        <taxon>Anthemidinae</taxon>
        <taxon>Tanacetum</taxon>
    </lineage>
</organism>
<accession>A0A699JRY6</accession>
<evidence type="ECO:0000313" key="1">
    <source>
        <dbReference type="EMBL" id="GFA51678.1"/>
    </source>
</evidence>
<proteinExistence type="predicted"/>
<protein>
    <recommendedName>
        <fullName evidence="2">Xylulose kinase-1</fullName>
    </recommendedName>
</protein>
<feature type="non-terminal residue" evidence="1">
    <location>
        <position position="145"/>
    </location>
</feature>
<evidence type="ECO:0008006" key="2">
    <source>
        <dbReference type="Google" id="ProtNLM"/>
    </source>
</evidence>